<dbReference type="eggNOG" id="COG1950">
    <property type="taxonomic scope" value="Bacteria"/>
</dbReference>
<gene>
    <name evidence="2" type="ORF">OP10G_1643</name>
</gene>
<sequence length="131" mass="13910">MSKLFLRWVLLAVSVYAASLVAQALHLGFRADVSSVEGGFKLLIGVAVLSFLNATLGRILRLLTLPLSCITLGLFSLVVNAVVLMIAASFNLGFRIEGSGFNAFIAAFVASIMISFISGVLGVFLPDDKDE</sequence>
<keyword evidence="3" id="KW-1185">Reference proteome</keyword>
<accession>A0A068NNH9</accession>
<evidence type="ECO:0000313" key="2">
    <source>
        <dbReference type="EMBL" id="AIE85011.1"/>
    </source>
</evidence>
<dbReference type="KEGG" id="fgi:OP10G_1643"/>
<feature type="transmembrane region" description="Helical" evidence="1">
    <location>
        <begin position="72"/>
        <end position="94"/>
    </location>
</feature>
<dbReference type="AlphaFoldDB" id="A0A068NNH9"/>
<dbReference type="PANTHER" id="PTHR37309">
    <property type="entry name" value="SLR0284 PROTEIN"/>
    <property type="match status" value="1"/>
</dbReference>
<dbReference type="InterPro" id="IPR007165">
    <property type="entry name" value="Phage_holin_4_2"/>
</dbReference>
<dbReference type="STRING" id="661478.OP10G_1643"/>
<dbReference type="HOGENOM" id="CLU_120441_2_4_0"/>
<reference evidence="2 3" key="1">
    <citation type="journal article" date="2014" name="PLoS ONE">
        <title>The first complete genome sequence of the class fimbriimonadia in the phylum armatimonadetes.</title>
        <authorList>
            <person name="Hu Z.Y."/>
            <person name="Wang Y.Z."/>
            <person name="Im W.T."/>
            <person name="Wang S.Y."/>
            <person name="Zhao G.P."/>
            <person name="Zheng H.J."/>
            <person name="Quan Z.X."/>
        </authorList>
    </citation>
    <scope>NUCLEOTIDE SEQUENCE [LARGE SCALE GENOMIC DNA]</scope>
    <source>
        <strain evidence="2">Gsoil 348</strain>
    </source>
</reference>
<name>A0A068NNH9_FIMGI</name>
<dbReference type="Proteomes" id="UP000027982">
    <property type="component" value="Chromosome"/>
</dbReference>
<proteinExistence type="predicted"/>
<feature type="transmembrane region" description="Helical" evidence="1">
    <location>
        <begin position="40"/>
        <end position="60"/>
    </location>
</feature>
<evidence type="ECO:0000313" key="3">
    <source>
        <dbReference type="Proteomes" id="UP000027982"/>
    </source>
</evidence>
<keyword evidence="1" id="KW-0812">Transmembrane</keyword>
<dbReference type="RefSeq" id="WP_025226390.1">
    <property type="nucleotide sequence ID" value="NZ_CP007139.1"/>
</dbReference>
<evidence type="ECO:0008006" key="4">
    <source>
        <dbReference type="Google" id="ProtNLM"/>
    </source>
</evidence>
<dbReference type="EMBL" id="CP007139">
    <property type="protein sequence ID" value="AIE85011.1"/>
    <property type="molecule type" value="Genomic_DNA"/>
</dbReference>
<keyword evidence="1" id="KW-0472">Membrane</keyword>
<keyword evidence="1" id="KW-1133">Transmembrane helix</keyword>
<feature type="transmembrane region" description="Helical" evidence="1">
    <location>
        <begin position="100"/>
        <end position="125"/>
    </location>
</feature>
<organism evidence="2 3">
    <name type="scientific">Fimbriimonas ginsengisoli Gsoil 348</name>
    <dbReference type="NCBI Taxonomy" id="661478"/>
    <lineage>
        <taxon>Bacteria</taxon>
        <taxon>Bacillati</taxon>
        <taxon>Armatimonadota</taxon>
        <taxon>Fimbriimonadia</taxon>
        <taxon>Fimbriimonadales</taxon>
        <taxon>Fimbriimonadaceae</taxon>
        <taxon>Fimbriimonas</taxon>
    </lineage>
</organism>
<protein>
    <recommendedName>
        <fullName evidence="4">Phage holin family protein</fullName>
    </recommendedName>
</protein>
<dbReference type="Pfam" id="PF04020">
    <property type="entry name" value="Phage_holin_4_2"/>
    <property type="match status" value="1"/>
</dbReference>
<evidence type="ECO:0000256" key="1">
    <source>
        <dbReference type="SAM" id="Phobius"/>
    </source>
</evidence>
<dbReference type="PANTHER" id="PTHR37309:SF1">
    <property type="entry name" value="SLR0284 PROTEIN"/>
    <property type="match status" value="1"/>
</dbReference>